<gene>
    <name evidence="1" type="ORF">LCGC14_1773210</name>
</gene>
<sequence length="62" mass="7333">MKLTEAERAILTALGEVWNDYCKLPDRRHANDRDFIRSIHEAQRIVGIRVARRVDPDFWSKP</sequence>
<proteinExistence type="predicted"/>
<protein>
    <submittedName>
        <fullName evidence="1">Uncharacterized protein</fullName>
    </submittedName>
</protein>
<evidence type="ECO:0000313" key="1">
    <source>
        <dbReference type="EMBL" id="KKM03556.1"/>
    </source>
</evidence>
<organism evidence="1">
    <name type="scientific">marine sediment metagenome</name>
    <dbReference type="NCBI Taxonomy" id="412755"/>
    <lineage>
        <taxon>unclassified sequences</taxon>
        <taxon>metagenomes</taxon>
        <taxon>ecological metagenomes</taxon>
    </lineage>
</organism>
<dbReference type="AlphaFoldDB" id="A0A0F9JCI5"/>
<reference evidence="1" key="1">
    <citation type="journal article" date="2015" name="Nature">
        <title>Complex archaea that bridge the gap between prokaryotes and eukaryotes.</title>
        <authorList>
            <person name="Spang A."/>
            <person name="Saw J.H."/>
            <person name="Jorgensen S.L."/>
            <person name="Zaremba-Niedzwiedzka K."/>
            <person name="Martijn J."/>
            <person name="Lind A.E."/>
            <person name="van Eijk R."/>
            <person name="Schleper C."/>
            <person name="Guy L."/>
            <person name="Ettema T.J."/>
        </authorList>
    </citation>
    <scope>NUCLEOTIDE SEQUENCE</scope>
</reference>
<dbReference type="EMBL" id="LAZR01016656">
    <property type="protein sequence ID" value="KKM03556.1"/>
    <property type="molecule type" value="Genomic_DNA"/>
</dbReference>
<comment type="caution">
    <text evidence="1">The sequence shown here is derived from an EMBL/GenBank/DDBJ whole genome shotgun (WGS) entry which is preliminary data.</text>
</comment>
<name>A0A0F9JCI5_9ZZZZ</name>
<accession>A0A0F9JCI5</accession>